<dbReference type="Proteomes" id="UP000007797">
    <property type="component" value="Unassembled WGS sequence"/>
</dbReference>
<dbReference type="Pfam" id="PF22933">
    <property type="entry name" value="ComC_SSD"/>
    <property type="match status" value="1"/>
</dbReference>
<dbReference type="KEGG" id="dfa:DFA_06834"/>
<dbReference type="GeneID" id="14870144"/>
<keyword evidence="1" id="KW-0472">Membrane</keyword>
<dbReference type="Gene3D" id="2.60.40.10">
    <property type="entry name" value="Immunoglobulins"/>
    <property type="match status" value="1"/>
</dbReference>
<feature type="domain" description="ComC supersandwich" evidence="2">
    <location>
        <begin position="429"/>
        <end position="586"/>
    </location>
</feature>
<dbReference type="PANTHER" id="PTHR31378:SF11">
    <property type="entry name" value="CARBOHYDRATE BINDING DOMAIN-CONTAINING PROTEIN-RELATED"/>
    <property type="match status" value="1"/>
</dbReference>
<evidence type="ECO:0000259" key="2">
    <source>
        <dbReference type="Pfam" id="PF22933"/>
    </source>
</evidence>
<dbReference type="InterPro" id="IPR036116">
    <property type="entry name" value="FN3_sf"/>
</dbReference>
<organism evidence="3 4">
    <name type="scientific">Cavenderia fasciculata</name>
    <name type="common">Slime mold</name>
    <name type="synonym">Dictyostelium fasciculatum</name>
    <dbReference type="NCBI Taxonomy" id="261658"/>
    <lineage>
        <taxon>Eukaryota</taxon>
        <taxon>Amoebozoa</taxon>
        <taxon>Evosea</taxon>
        <taxon>Eumycetozoa</taxon>
        <taxon>Dictyostelia</taxon>
        <taxon>Acytosteliales</taxon>
        <taxon>Cavenderiaceae</taxon>
        <taxon>Cavenderia</taxon>
    </lineage>
</organism>
<sequence length="702" mass="78301">MNNNNNHHCPIYITAKRLVNYNTINVSWVIDPPGHGPITVLFNVSQSNLSNVTRDTFTDNRSWVNFPVGLDPANYTFHITAVNEGTTRSNSLLVRWLGPLIISHSEITKTTTNKIQVTLEVVGSDVHYFKLNITVNNMMTTTNFPVIMEGPDFFVVQIEMPESATTPVSIVAFDDDGRVSNTVYFDATTYPVISNLSLQVLQVYDAGYFIVTAHHDGGVPGDTYYTFGFRYSSQTPEKQKHNSTLYILPDDLTVSYPINITIDNDLKVLFISTVETEITFYNFPTINSTNSTSDYESIYLTWISDGGMPGNITYQVSVSNPKSTIQVPLIWCLGSNISSCLITGLTSNTEYSIEVQMSSVQFLPINQTIFVSTLQYPNNYTCIDRQGINNSVECNGFGEFLPFCGGNGDGGEEVADYRVNSHVEPSPNKPKAVVNNADIFYQFVVSQIRELDIDQNIINNSNSNSIYRTIKITFLQYVQQDEEEETTPTSTPKDIPVTFAGQLFYVTVGSIKYTIDIEGWNFGSQLNTLELVTNITQPYNDKDQDTTIVNNNIVSTNSTDFTSFVIGTDQLVLGKLINRALLDDIPRKVSNRIVSVPLSPSSSSSSSESQQQMLYSIITTIPYFNLNAVFDPELQLLVKPNDRSSSSSSSNSWKIVVGVVVGFVVVAAVSVATIFYRIKMNTQRRDSISRQERFRAFSINNN</sequence>
<evidence type="ECO:0000313" key="3">
    <source>
        <dbReference type="EMBL" id="EGG18167.1"/>
    </source>
</evidence>
<dbReference type="OrthoDB" id="410592at2759"/>
<evidence type="ECO:0000313" key="4">
    <source>
        <dbReference type="Proteomes" id="UP000007797"/>
    </source>
</evidence>
<keyword evidence="4" id="KW-1185">Reference proteome</keyword>
<dbReference type="EMBL" id="GL883020">
    <property type="protein sequence ID" value="EGG18167.1"/>
    <property type="molecule type" value="Genomic_DNA"/>
</dbReference>
<proteinExistence type="predicted"/>
<dbReference type="AlphaFoldDB" id="F4Q2E7"/>
<gene>
    <name evidence="3" type="ORF">DFA_06834</name>
</gene>
<accession>F4Q2E7</accession>
<dbReference type="PANTHER" id="PTHR31378">
    <property type="entry name" value="EGF-LIKE DOMAIN-CONTAINING PROTEIN-RELATED-RELATED"/>
    <property type="match status" value="1"/>
</dbReference>
<dbReference type="SUPFAM" id="SSF49265">
    <property type="entry name" value="Fibronectin type III"/>
    <property type="match status" value="1"/>
</dbReference>
<feature type="transmembrane region" description="Helical" evidence="1">
    <location>
        <begin position="653"/>
        <end position="676"/>
    </location>
</feature>
<reference evidence="4" key="1">
    <citation type="journal article" date="2011" name="Genome Res.">
        <title>Phylogeny-wide analysis of social amoeba genomes highlights ancient origins for complex intercellular communication.</title>
        <authorList>
            <person name="Heidel A.J."/>
            <person name="Lawal H.M."/>
            <person name="Felder M."/>
            <person name="Schilde C."/>
            <person name="Helps N.R."/>
            <person name="Tunggal B."/>
            <person name="Rivero F."/>
            <person name="John U."/>
            <person name="Schleicher M."/>
            <person name="Eichinger L."/>
            <person name="Platzer M."/>
            <person name="Noegel A.A."/>
            <person name="Schaap P."/>
            <person name="Gloeckner G."/>
        </authorList>
    </citation>
    <scope>NUCLEOTIDE SEQUENCE [LARGE SCALE GENOMIC DNA]</scope>
    <source>
        <strain evidence="4">SH3</strain>
    </source>
</reference>
<keyword evidence="1" id="KW-0812">Transmembrane</keyword>
<name>F4Q2E7_CACFS</name>
<evidence type="ECO:0000256" key="1">
    <source>
        <dbReference type="SAM" id="Phobius"/>
    </source>
</evidence>
<dbReference type="InterPro" id="IPR054484">
    <property type="entry name" value="ComC_SSD"/>
</dbReference>
<dbReference type="InterPro" id="IPR013783">
    <property type="entry name" value="Ig-like_fold"/>
</dbReference>
<dbReference type="RefSeq" id="XP_004366208.1">
    <property type="nucleotide sequence ID" value="XM_004366151.1"/>
</dbReference>
<keyword evidence="1" id="KW-1133">Transmembrane helix</keyword>
<protein>
    <recommendedName>
        <fullName evidence="2">ComC supersandwich domain-containing protein</fullName>
    </recommendedName>
</protein>